<dbReference type="GO" id="GO:0016787">
    <property type="term" value="F:hydrolase activity"/>
    <property type="evidence" value="ECO:0007669"/>
    <property type="project" value="UniProtKB-KW"/>
</dbReference>
<keyword evidence="1" id="KW-0378">Hydrolase</keyword>
<organism evidence="3 4">
    <name type="scientific">Microlunatus soli</name>
    <dbReference type="NCBI Taxonomy" id="630515"/>
    <lineage>
        <taxon>Bacteria</taxon>
        <taxon>Bacillati</taxon>
        <taxon>Actinomycetota</taxon>
        <taxon>Actinomycetes</taxon>
        <taxon>Propionibacteriales</taxon>
        <taxon>Propionibacteriaceae</taxon>
        <taxon>Microlunatus</taxon>
    </lineage>
</organism>
<dbReference type="AlphaFoldDB" id="A0A1H2A4Y2"/>
<feature type="domain" description="Alpha/beta hydrolase fold-3" evidence="2">
    <location>
        <begin position="100"/>
        <end position="269"/>
    </location>
</feature>
<evidence type="ECO:0000259" key="2">
    <source>
        <dbReference type="Pfam" id="PF07859"/>
    </source>
</evidence>
<dbReference type="Pfam" id="PF07859">
    <property type="entry name" value="Abhydrolase_3"/>
    <property type="match status" value="2"/>
</dbReference>
<dbReference type="InterPro" id="IPR050300">
    <property type="entry name" value="GDXG_lipolytic_enzyme"/>
</dbReference>
<accession>A0A1H2A4Y2</accession>
<dbReference type="InterPro" id="IPR029058">
    <property type="entry name" value="AB_hydrolase_fold"/>
</dbReference>
<name>A0A1H2A4Y2_9ACTN</name>
<dbReference type="OrthoDB" id="9803828at2"/>
<evidence type="ECO:0000256" key="1">
    <source>
        <dbReference type="ARBA" id="ARBA00022801"/>
    </source>
</evidence>
<dbReference type="Gene3D" id="3.40.50.1820">
    <property type="entry name" value="alpha/beta hydrolase"/>
    <property type="match status" value="1"/>
</dbReference>
<dbReference type="SUPFAM" id="SSF53474">
    <property type="entry name" value="alpha/beta-Hydrolases"/>
    <property type="match status" value="1"/>
</dbReference>
<dbReference type="PANTHER" id="PTHR48081:SF8">
    <property type="entry name" value="ALPHA_BETA HYDROLASE FOLD-3 DOMAIN-CONTAINING PROTEIN-RELATED"/>
    <property type="match status" value="1"/>
</dbReference>
<dbReference type="RefSeq" id="WP_091530170.1">
    <property type="nucleotide sequence ID" value="NZ_LT629772.1"/>
</dbReference>
<protein>
    <submittedName>
        <fullName evidence="3">Acetyl esterase/lipase</fullName>
    </submittedName>
</protein>
<dbReference type="STRING" id="630515.SAMN04489812_5665"/>
<dbReference type="PANTHER" id="PTHR48081">
    <property type="entry name" value="AB HYDROLASE SUPERFAMILY PROTEIN C4A8.06C"/>
    <property type="match status" value="1"/>
</dbReference>
<reference evidence="3 4" key="1">
    <citation type="submission" date="2016-10" db="EMBL/GenBank/DDBJ databases">
        <authorList>
            <person name="de Groot N.N."/>
        </authorList>
    </citation>
    <scope>NUCLEOTIDE SEQUENCE [LARGE SCALE GENOMIC DNA]</scope>
    <source>
        <strain evidence="3 4">DSM 21800</strain>
    </source>
</reference>
<evidence type="ECO:0000313" key="4">
    <source>
        <dbReference type="Proteomes" id="UP000199103"/>
    </source>
</evidence>
<evidence type="ECO:0000313" key="3">
    <source>
        <dbReference type="EMBL" id="SDT40923.1"/>
    </source>
</evidence>
<proteinExistence type="predicted"/>
<keyword evidence="4" id="KW-1185">Reference proteome</keyword>
<dbReference type="Proteomes" id="UP000199103">
    <property type="component" value="Chromosome I"/>
</dbReference>
<gene>
    <name evidence="3" type="ORF">SAMN04489812_5665</name>
</gene>
<feature type="domain" description="Alpha/beta hydrolase fold-3" evidence="2">
    <location>
        <begin position="42"/>
        <end position="83"/>
    </location>
</feature>
<dbReference type="EMBL" id="LT629772">
    <property type="protein sequence ID" value="SDT40923.1"/>
    <property type="molecule type" value="Genomic_DNA"/>
</dbReference>
<sequence length="290" mass="30542">MADSRTAQQVSIDQDVWLSAADHDYRLRIYRPQTNSTGVIFLWAHGGAWIGGDLEMAEADGVSRRVAGFGITVVSVDYTLAPRPAGWPAEEAPPSGADRPRAGYPVASVQLAAAFDWVVEHATDLGGAADKIGIGGASAGGNLAASAALRLRDAGGQQPAAVILSYPALHATHPPIADELLARLADVPQEDQIDPDGMPDLTANYAGTARDEPYAFPGSHDVARLPRTLIVNADLDTLRPSGELFAAELAGTGGDVRVLAEQSTIHGYLNNPDDPAVPITIARMVRWLTE</sequence>
<dbReference type="InterPro" id="IPR013094">
    <property type="entry name" value="AB_hydrolase_3"/>
</dbReference>